<keyword evidence="1" id="KW-0812">Transmembrane</keyword>
<organism evidence="2 3">
    <name type="scientific">Parabacteroides faecalis</name>
    <dbReference type="NCBI Taxonomy" id="2924040"/>
    <lineage>
        <taxon>Bacteria</taxon>
        <taxon>Pseudomonadati</taxon>
        <taxon>Bacteroidota</taxon>
        <taxon>Bacteroidia</taxon>
        <taxon>Bacteroidales</taxon>
        <taxon>Tannerellaceae</taxon>
        <taxon>Parabacteroides</taxon>
    </lineage>
</organism>
<evidence type="ECO:0000256" key="1">
    <source>
        <dbReference type="SAM" id="Phobius"/>
    </source>
</evidence>
<keyword evidence="1" id="KW-1133">Transmembrane helix</keyword>
<reference evidence="2 3" key="1">
    <citation type="submission" date="2022-03" db="EMBL/GenBank/DDBJ databases">
        <title>Parabacteroides sp. nov. isolated from swine feces.</title>
        <authorList>
            <person name="Bak J.E."/>
        </authorList>
    </citation>
    <scope>NUCLEOTIDE SEQUENCE [LARGE SCALE GENOMIC DNA]</scope>
    <source>
        <strain evidence="2 3">AGMB00274</strain>
    </source>
</reference>
<gene>
    <name evidence="2" type="ORF">MUN53_01895</name>
</gene>
<dbReference type="RefSeq" id="WP_243323176.1">
    <property type="nucleotide sequence ID" value="NZ_JAKZMM010000003.1"/>
</dbReference>
<protein>
    <submittedName>
        <fullName evidence="2">Uncharacterized protein</fullName>
    </submittedName>
</protein>
<accession>A0ABT0BX79</accession>
<keyword evidence="1" id="KW-0472">Membrane</keyword>
<dbReference type="Proteomes" id="UP001165444">
    <property type="component" value="Unassembled WGS sequence"/>
</dbReference>
<keyword evidence="3" id="KW-1185">Reference proteome</keyword>
<name>A0ABT0BX79_9BACT</name>
<proteinExistence type="predicted"/>
<sequence length="118" mass="13503">MKARLQTYLRWILPIIFILYLGEIVSFTHVHIVNGVTIVHAHPSQDKDGQHKHSLQELQLFHALSTITVEDGAVTVLSLFDFIPSFLQEIESQVFGLLRKVCFIPYHLRAPPVLISFI</sequence>
<feature type="transmembrane region" description="Helical" evidence="1">
    <location>
        <begin position="12"/>
        <end position="32"/>
    </location>
</feature>
<evidence type="ECO:0000313" key="3">
    <source>
        <dbReference type="Proteomes" id="UP001165444"/>
    </source>
</evidence>
<evidence type="ECO:0000313" key="2">
    <source>
        <dbReference type="EMBL" id="MCJ2379376.1"/>
    </source>
</evidence>
<dbReference type="EMBL" id="JAKZMM010000003">
    <property type="protein sequence ID" value="MCJ2379376.1"/>
    <property type="molecule type" value="Genomic_DNA"/>
</dbReference>
<comment type="caution">
    <text evidence="2">The sequence shown here is derived from an EMBL/GenBank/DDBJ whole genome shotgun (WGS) entry which is preliminary data.</text>
</comment>